<keyword evidence="1" id="KW-0732">Signal</keyword>
<protein>
    <recommendedName>
        <fullName evidence="4">Lipoprotein</fullName>
    </recommendedName>
</protein>
<feature type="signal peptide" evidence="1">
    <location>
        <begin position="1"/>
        <end position="25"/>
    </location>
</feature>
<dbReference type="Proteomes" id="UP001597108">
    <property type="component" value="Unassembled WGS sequence"/>
</dbReference>
<gene>
    <name evidence="2" type="ORF">ACFQ2S_24635</name>
</gene>
<evidence type="ECO:0000256" key="1">
    <source>
        <dbReference type="SAM" id="SignalP"/>
    </source>
</evidence>
<accession>A0ABW3IXA7</accession>
<dbReference type="SUPFAM" id="SSF52096">
    <property type="entry name" value="ClpP/crotonase"/>
    <property type="match status" value="1"/>
</dbReference>
<evidence type="ECO:0008006" key="4">
    <source>
        <dbReference type="Google" id="ProtNLM"/>
    </source>
</evidence>
<dbReference type="EMBL" id="JBHTJT010000060">
    <property type="protein sequence ID" value="MFD0982827.1"/>
    <property type="molecule type" value="Genomic_DNA"/>
</dbReference>
<evidence type="ECO:0000313" key="3">
    <source>
        <dbReference type="Proteomes" id="UP001597108"/>
    </source>
</evidence>
<comment type="caution">
    <text evidence="2">The sequence shown here is derived from an EMBL/GenBank/DDBJ whole genome shotgun (WGS) entry which is preliminary data.</text>
</comment>
<organism evidence="2 3">
    <name type="scientific">Tropicimonas aquimaris</name>
    <dbReference type="NCBI Taxonomy" id="914152"/>
    <lineage>
        <taxon>Bacteria</taxon>
        <taxon>Pseudomonadati</taxon>
        <taxon>Pseudomonadota</taxon>
        <taxon>Alphaproteobacteria</taxon>
        <taxon>Rhodobacterales</taxon>
        <taxon>Roseobacteraceae</taxon>
        <taxon>Tropicimonas</taxon>
    </lineage>
</organism>
<sequence length="457" mass="49111">MKDGNLFHLGVVVISALTLPATAQAAEVTRSQDIECRVEISGPIERGDFEKLSALEKHLVVQDGESTSDSVVCLDSPGGSVTEGLKMAAFFLEKGVSTRIRAGAECHSICAIMFMMGNYRGSEVAGLSRRMHATARLGFHRPYLTLEEAGSFTSGEIEDSYDFGVSTIFEFLTLANQREPWGPGRMIEPDLMQRITGTPGDDLFYISTVEHALHWDIGIDGVTEPKEIGSLHLLFACENALAAGVSLTTELAGSGLVGNEIFGLAPVNPYTIKAAVDGVRWDPQSEAFEVTSLRSGYSNVTCEVVPSGGSAMVCGTDEQTNIRLGECGTPYGRWSFASLAFYHPATELRALPLIAGNAPEAVKLRHCQVFDSDGALVDDDPCIQQVLLIRDGKGPRSQHLFDWPSGSRTVVEIEARDDDFSGAFRLNGSPATSVPQTGPANCILNTTSGNVFCISDY</sequence>
<keyword evidence="3" id="KW-1185">Reference proteome</keyword>
<feature type="chain" id="PRO_5045221702" description="Lipoprotein" evidence="1">
    <location>
        <begin position="26"/>
        <end position="457"/>
    </location>
</feature>
<dbReference type="Gene3D" id="3.90.226.10">
    <property type="entry name" value="2-enoyl-CoA Hydratase, Chain A, domain 1"/>
    <property type="match status" value="1"/>
</dbReference>
<dbReference type="RefSeq" id="WP_386079357.1">
    <property type="nucleotide sequence ID" value="NZ_JBHTJT010000060.1"/>
</dbReference>
<dbReference type="InterPro" id="IPR029045">
    <property type="entry name" value="ClpP/crotonase-like_dom_sf"/>
</dbReference>
<reference evidence="3" key="1">
    <citation type="journal article" date="2019" name="Int. J. Syst. Evol. Microbiol.">
        <title>The Global Catalogue of Microorganisms (GCM) 10K type strain sequencing project: providing services to taxonomists for standard genome sequencing and annotation.</title>
        <authorList>
            <consortium name="The Broad Institute Genomics Platform"/>
            <consortium name="The Broad Institute Genome Sequencing Center for Infectious Disease"/>
            <person name="Wu L."/>
            <person name="Ma J."/>
        </authorList>
    </citation>
    <scope>NUCLEOTIDE SEQUENCE [LARGE SCALE GENOMIC DNA]</scope>
    <source>
        <strain evidence="3">CCUG 60524</strain>
    </source>
</reference>
<name>A0ABW3IXA7_9RHOB</name>
<proteinExistence type="predicted"/>
<evidence type="ECO:0000313" key="2">
    <source>
        <dbReference type="EMBL" id="MFD0982827.1"/>
    </source>
</evidence>